<dbReference type="AlphaFoldDB" id="A0A368ZYJ3"/>
<dbReference type="PROSITE" id="PS50885">
    <property type="entry name" value="HAMP"/>
    <property type="match status" value="1"/>
</dbReference>
<evidence type="ECO:0000259" key="7">
    <source>
        <dbReference type="PROSITE" id="PS50885"/>
    </source>
</evidence>
<dbReference type="Gene3D" id="1.10.287.950">
    <property type="entry name" value="Methyl-accepting chemotaxis protein"/>
    <property type="match status" value="1"/>
</dbReference>
<dbReference type="RefSeq" id="WP_114412172.1">
    <property type="nucleotide sequence ID" value="NZ_QPJQ01000016.1"/>
</dbReference>
<evidence type="ECO:0000256" key="1">
    <source>
        <dbReference type="ARBA" id="ARBA00004370"/>
    </source>
</evidence>
<feature type="domain" description="Methyl-accepting transducer" evidence="6">
    <location>
        <begin position="360"/>
        <end position="596"/>
    </location>
</feature>
<dbReference type="FunFam" id="1.10.287.950:FF:000001">
    <property type="entry name" value="Methyl-accepting chemotaxis sensory transducer"/>
    <property type="match status" value="1"/>
</dbReference>
<evidence type="ECO:0000256" key="3">
    <source>
        <dbReference type="ARBA" id="ARBA00029447"/>
    </source>
</evidence>
<evidence type="ECO:0000256" key="4">
    <source>
        <dbReference type="PROSITE-ProRule" id="PRU00284"/>
    </source>
</evidence>
<feature type="domain" description="HAMP" evidence="7">
    <location>
        <begin position="303"/>
        <end position="355"/>
    </location>
</feature>
<name>A0A368ZYJ3_9GAMM</name>
<dbReference type="InterPro" id="IPR004089">
    <property type="entry name" value="MCPsignal_dom"/>
</dbReference>
<feature type="transmembrane region" description="Helical" evidence="5">
    <location>
        <begin position="281"/>
        <end position="301"/>
    </location>
</feature>
<comment type="subcellular location">
    <subcellularLocation>
        <location evidence="1">Membrane</location>
    </subcellularLocation>
</comment>
<evidence type="ECO:0000259" key="6">
    <source>
        <dbReference type="PROSITE" id="PS50111"/>
    </source>
</evidence>
<dbReference type="SMART" id="SM00283">
    <property type="entry name" value="MA"/>
    <property type="match status" value="1"/>
</dbReference>
<dbReference type="InterPro" id="IPR004090">
    <property type="entry name" value="Chemotax_Me-accpt_rcpt"/>
</dbReference>
<organism evidence="8 9">
    <name type="scientific">Marinomonas foliarum</name>
    <dbReference type="NCBI Taxonomy" id="491950"/>
    <lineage>
        <taxon>Bacteria</taxon>
        <taxon>Pseudomonadati</taxon>
        <taxon>Pseudomonadota</taxon>
        <taxon>Gammaproteobacteria</taxon>
        <taxon>Oceanospirillales</taxon>
        <taxon>Oceanospirillaceae</taxon>
        <taxon>Marinomonas</taxon>
    </lineage>
</organism>
<evidence type="ECO:0000256" key="2">
    <source>
        <dbReference type="ARBA" id="ARBA00023224"/>
    </source>
</evidence>
<dbReference type="InterPro" id="IPR003660">
    <property type="entry name" value="HAMP_dom"/>
</dbReference>
<keyword evidence="2 4" id="KW-0807">Transducer</keyword>
<comment type="caution">
    <text evidence="8">The sequence shown here is derived from an EMBL/GenBank/DDBJ whole genome shotgun (WGS) entry which is preliminary data.</text>
</comment>
<dbReference type="PANTHER" id="PTHR32089">
    <property type="entry name" value="METHYL-ACCEPTING CHEMOTAXIS PROTEIN MCPB"/>
    <property type="match status" value="1"/>
</dbReference>
<protein>
    <submittedName>
        <fullName evidence="8">Methyl-accepting chemotaxis protein</fullName>
    </submittedName>
</protein>
<dbReference type="Pfam" id="PF00015">
    <property type="entry name" value="MCPsignal"/>
    <property type="match status" value="1"/>
</dbReference>
<dbReference type="GO" id="GO:0006935">
    <property type="term" value="P:chemotaxis"/>
    <property type="evidence" value="ECO:0007669"/>
    <property type="project" value="InterPro"/>
</dbReference>
<dbReference type="GO" id="GO:0007165">
    <property type="term" value="P:signal transduction"/>
    <property type="evidence" value="ECO:0007669"/>
    <property type="project" value="UniProtKB-KW"/>
</dbReference>
<sequence length="634" mass="68947">MKNPFENISIGLKLVCGFGLVLLLTLIVAIAGFVGVDALLERARKVQLSNQLNSIVLDLRDQRKLYLDKGSEDAYQDVIKIKTKLSKQFQDSFNLYTGEGSLALVKQASSALDQYTLTFEEVHTFRQDWGNTGKKAAGIRNEIKSQADQLIDSLSNSSDTNAVTTTLRMSNELADTMLIITRSVGQGQPIPQDIINVRIPKIATEMEQLSLTGQSQAIQQKIAELFKTYQALLALNPPLTLKLDNGSEELAALAATITNKLEDLEELQQVKSAEDGAHVRILLISITIAAIVMGLFFAWFIRRMIVTPMNEVTLAVEAISSGDLTRTYSTERRDELGKLYNDIGKMSITLNKLISEVVGGVLNLSSTSEQLEIITKNSQSRMQSQRDETDQVATAINEMSATVAEVARNAETAASATTTTDKIVNQGSAMVNETATQISNLATELNNTSQTMETLKERSDNVGNVLEVIKAVAEQTNLLALNAAIEAARAGEAGRGFAVVADEVRGLASRTQDSAKEIEDLIHLLQSGAQESLDKIQTSRNLSINNAEQAKGVVALFASINKEMGHVQDMTQQIATAAEQQSHVSEEISSSVENVRQLADQTTEGAAESAMAVSNLKALSLELKALTQRFKIKR</sequence>
<dbReference type="CDD" id="cd11386">
    <property type="entry name" value="MCP_signal"/>
    <property type="match status" value="1"/>
</dbReference>
<gene>
    <name evidence="8" type="ORF">DFP77_11661</name>
</gene>
<dbReference type="PANTHER" id="PTHR32089:SF120">
    <property type="entry name" value="METHYL-ACCEPTING CHEMOTAXIS PROTEIN TLPQ"/>
    <property type="match status" value="1"/>
</dbReference>
<evidence type="ECO:0000256" key="5">
    <source>
        <dbReference type="SAM" id="Phobius"/>
    </source>
</evidence>
<dbReference type="PROSITE" id="PS50111">
    <property type="entry name" value="CHEMOTAXIS_TRANSDUC_2"/>
    <property type="match status" value="1"/>
</dbReference>
<dbReference type="SUPFAM" id="SSF58104">
    <property type="entry name" value="Methyl-accepting chemotaxis protein (MCP) signaling domain"/>
    <property type="match status" value="1"/>
</dbReference>
<dbReference type="InterPro" id="IPR032255">
    <property type="entry name" value="HBM"/>
</dbReference>
<keyword evidence="5" id="KW-0472">Membrane</keyword>
<reference evidence="8 9" key="1">
    <citation type="submission" date="2018-07" db="EMBL/GenBank/DDBJ databases">
        <title>Genomic Encyclopedia of Type Strains, Phase III (KMG-III): the genomes of soil and plant-associated and newly described type strains.</title>
        <authorList>
            <person name="Whitman W."/>
        </authorList>
    </citation>
    <scope>NUCLEOTIDE SEQUENCE [LARGE SCALE GENOMIC DNA]</scope>
    <source>
        <strain evidence="8 9">CECT 7731</strain>
    </source>
</reference>
<dbReference type="Pfam" id="PF00672">
    <property type="entry name" value="HAMP"/>
    <property type="match status" value="1"/>
</dbReference>
<keyword evidence="5" id="KW-1133">Transmembrane helix</keyword>
<accession>A0A368ZYJ3</accession>
<evidence type="ECO:0000313" key="9">
    <source>
        <dbReference type="Proteomes" id="UP000253506"/>
    </source>
</evidence>
<comment type="similarity">
    <text evidence="3">Belongs to the methyl-accepting chemotaxis (MCP) protein family.</text>
</comment>
<feature type="transmembrane region" description="Helical" evidence="5">
    <location>
        <begin position="12"/>
        <end position="40"/>
    </location>
</feature>
<dbReference type="SMART" id="SM01358">
    <property type="entry name" value="HBM"/>
    <property type="match status" value="1"/>
</dbReference>
<dbReference type="PRINTS" id="PR00260">
    <property type="entry name" value="CHEMTRNSDUCR"/>
</dbReference>
<dbReference type="SMART" id="SM00304">
    <property type="entry name" value="HAMP"/>
    <property type="match status" value="3"/>
</dbReference>
<proteinExistence type="inferred from homology"/>
<dbReference type="OrthoDB" id="6376221at2"/>
<dbReference type="GO" id="GO:0016020">
    <property type="term" value="C:membrane"/>
    <property type="evidence" value="ECO:0007669"/>
    <property type="project" value="UniProtKB-SubCell"/>
</dbReference>
<dbReference type="Proteomes" id="UP000253506">
    <property type="component" value="Unassembled WGS sequence"/>
</dbReference>
<dbReference type="CDD" id="cd06225">
    <property type="entry name" value="HAMP"/>
    <property type="match status" value="1"/>
</dbReference>
<keyword evidence="5" id="KW-0812">Transmembrane</keyword>
<dbReference type="EMBL" id="QPJQ01000016">
    <property type="protein sequence ID" value="RCX02015.1"/>
    <property type="molecule type" value="Genomic_DNA"/>
</dbReference>
<dbReference type="GO" id="GO:0004888">
    <property type="term" value="F:transmembrane signaling receptor activity"/>
    <property type="evidence" value="ECO:0007669"/>
    <property type="project" value="InterPro"/>
</dbReference>
<evidence type="ECO:0000313" key="8">
    <source>
        <dbReference type="EMBL" id="RCX02015.1"/>
    </source>
</evidence>